<dbReference type="PANTHER" id="PTHR30621:SF0">
    <property type="entry name" value="BIFUNCTIONAL GLUTAMINE SYNTHETASE ADENYLYLTRANSFERASE_ADENYLYL-REMOVING ENZYME"/>
    <property type="match status" value="1"/>
</dbReference>
<dbReference type="EC" id="2.7.7.42" evidence="7"/>
<comment type="similarity">
    <text evidence="7">Belongs to the GlnE family.</text>
</comment>
<evidence type="ECO:0000256" key="3">
    <source>
        <dbReference type="ARBA" id="ARBA00022741"/>
    </source>
</evidence>
<dbReference type="AlphaFoldDB" id="A0A238YG93"/>
<dbReference type="GO" id="GO:0005524">
    <property type="term" value="F:ATP binding"/>
    <property type="evidence" value="ECO:0007669"/>
    <property type="project" value="UniProtKB-UniRule"/>
</dbReference>
<dbReference type="InterPro" id="IPR023057">
    <property type="entry name" value="GlnE"/>
</dbReference>
<keyword evidence="3 7" id="KW-0547">Nucleotide-binding</keyword>
<dbReference type="GO" id="GO:0000820">
    <property type="term" value="P:regulation of glutamine family amino acid metabolic process"/>
    <property type="evidence" value="ECO:0007669"/>
    <property type="project" value="UniProtKB-UniRule"/>
</dbReference>
<evidence type="ECO:0000259" key="9">
    <source>
        <dbReference type="Pfam" id="PF08335"/>
    </source>
</evidence>
<dbReference type="SUPFAM" id="SSF81301">
    <property type="entry name" value="Nucleotidyltransferase"/>
    <property type="match status" value="2"/>
</dbReference>
<dbReference type="HAMAP" id="MF_00802">
    <property type="entry name" value="GlnE"/>
    <property type="match status" value="1"/>
</dbReference>
<dbReference type="CDD" id="cd05401">
    <property type="entry name" value="NT_GlnE_GlnD_like"/>
    <property type="match status" value="2"/>
</dbReference>
<dbReference type="InterPro" id="IPR043519">
    <property type="entry name" value="NT_sf"/>
</dbReference>
<dbReference type="GO" id="GO:0005829">
    <property type="term" value="C:cytosol"/>
    <property type="evidence" value="ECO:0007669"/>
    <property type="project" value="TreeGrafter"/>
</dbReference>
<evidence type="ECO:0000256" key="6">
    <source>
        <dbReference type="ARBA" id="ARBA00023268"/>
    </source>
</evidence>
<keyword evidence="6 7" id="KW-0511">Multifunctional enzyme</keyword>
<evidence type="ECO:0000256" key="4">
    <source>
        <dbReference type="ARBA" id="ARBA00022840"/>
    </source>
</evidence>
<keyword evidence="2 7" id="KW-0548">Nucleotidyltransferase</keyword>
<evidence type="ECO:0000256" key="1">
    <source>
        <dbReference type="ARBA" id="ARBA00022679"/>
    </source>
</evidence>
<dbReference type="Gene3D" id="1.20.120.1510">
    <property type="match status" value="1"/>
</dbReference>
<dbReference type="GO" id="GO:0047388">
    <property type="term" value="F:[glutamine synthetase]-adenylyl-L-tyrosine phosphorylase activity"/>
    <property type="evidence" value="ECO:0007669"/>
    <property type="project" value="UniProtKB-EC"/>
</dbReference>
<sequence>MPLLSETNNNISFTSLTMRTLSQILQPDIDLSREEQYLLHAVQCSPFIARLVNSDAVLLPELVENLYQPWTASEMQEWLCQQDVTDDASLKRALRQLRQRAMLRLIVRDLNGLGNLGEVMQVTSALAEVTLQHALSYLTPWVEAQYGIPMGEESNERQQLIVVGMGKLGGYELNVSSDIDLIFAFAEDGETVGAKSVSNMEFFTRLAKRLIAAIDEITEDGFVFRVDMRLRPYGSEGPLACSFAMLEEYYQNQGREWERYAWIKGRVVAGPDQGLSQLLRPFVFRKYLDFGAFASMRDLKLQIQRDVNRRDMHDNIKLGRGGIREVEFIAQVFQLIRGGRDASLQIRPTLAVLDLLEEKGLLTGKIVHELKEAYVFLRNLEHRLQYLEDTQTQDLPANEESRSRIALGMGFAHWDVFLTALEQHRTLVQHHFEEVFSDPAEERTQEDVQQQEVALWKRAIEGEEAVNAMAQLGYAEPAETLRKLLSLHDSPRYKQLPEISRQRFDTLMPLAIAGAAHEPEPDTVVTRVADLLDSICRRASYLALLAEYPSALTLVMRIVGASPWLAQYLTQHPILLDELLDTRNLYAAPDFSAMHADIGRRVAAQAGDVERQMDEMRQFKHAAVFRFAATDVAGELALETLSDYLSALADMILEVTLKAIWPNLRQHHREEPQFAIIGYGKLGGKELGYASDLDIIFLYDDEAPEAGEVYAKFGQRINTWLSSMTSAGILYETDMQLRPDGASGLLVSSVQAFRTYQQEKAWVWEHQALTRARFCAGNQAIGAAFERIREEVLCQSRDKQALKAEVAAMRQKMQQAHPNHGELFDLKHDSGGIVDVEFIVQYLVLAHAHQYPQLTRNLGNIALLDILGGLGLVDATLANRVAQVYRDYRRRQHALRLQGDSKARVPLSRVESEVSAVRALWQQVFA</sequence>
<keyword evidence="4 7" id="KW-0067">ATP-binding</keyword>
<dbReference type="PANTHER" id="PTHR30621">
    <property type="entry name" value="GLUTAMINE SYNTHETASE ADENYLYLTRANSFERASE"/>
    <property type="match status" value="1"/>
</dbReference>
<dbReference type="Gene3D" id="3.30.460.10">
    <property type="entry name" value="Beta Polymerase, domain 2"/>
    <property type="match status" value="2"/>
</dbReference>
<feature type="region of interest" description="Adenylyl transferase" evidence="7">
    <location>
        <begin position="454"/>
        <end position="926"/>
    </location>
</feature>
<comment type="cofactor">
    <cofactor evidence="7">
        <name>Mg(2+)</name>
        <dbReference type="ChEBI" id="CHEBI:18420"/>
    </cofactor>
</comment>
<keyword evidence="11" id="KW-1185">Reference proteome</keyword>
<evidence type="ECO:0000256" key="5">
    <source>
        <dbReference type="ARBA" id="ARBA00022842"/>
    </source>
</evidence>
<dbReference type="Pfam" id="PF08335">
    <property type="entry name" value="GlnD_UR_UTase"/>
    <property type="match status" value="2"/>
</dbReference>
<dbReference type="Proteomes" id="UP000198305">
    <property type="component" value="Unassembled WGS sequence"/>
</dbReference>
<comment type="function">
    <text evidence="7">Involved in the regulation of glutamine synthetase GlnA, a key enzyme in the process to assimilate ammonia. When cellular nitrogen levels are high, the C-terminal adenylyl transferase (AT) inactivates GlnA by covalent transfer of an adenylyl group from ATP to specific tyrosine residue of GlnA, thus reducing its activity. Conversely, when nitrogen levels are low, the N-terminal adenylyl removase (AR) activates GlnA by removing the adenylyl group by phosphorolysis, increasing its activity. The regulatory region of GlnE binds the signal transduction protein PII (GlnB) which indicates the nitrogen status of the cell.</text>
</comment>
<dbReference type="EC" id="2.7.7.89" evidence="7"/>
<dbReference type="EMBL" id="FZOA01000002">
    <property type="protein sequence ID" value="SNR70002.1"/>
    <property type="molecule type" value="Genomic_DNA"/>
</dbReference>
<protein>
    <recommendedName>
        <fullName evidence="7">Bifunctional glutamine synthetase adenylyltransferase/adenylyl-removing enzyme</fullName>
    </recommendedName>
    <alternativeName>
        <fullName evidence="7">ATP:glutamine synthetase adenylyltransferase</fullName>
    </alternativeName>
    <alternativeName>
        <fullName evidence="7">ATase</fullName>
    </alternativeName>
    <domain>
        <recommendedName>
            <fullName evidence="7">Glutamine synthetase adenylyl-L-tyrosine phosphorylase</fullName>
            <ecNumber evidence="7">2.7.7.89</ecNumber>
        </recommendedName>
        <alternativeName>
            <fullName evidence="7">Adenylyl removase</fullName>
            <shortName evidence="7">AR</shortName>
            <shortName evidence="7">AT-N</shortName>
        </alternativeName>
    </domain>
    <domain>
        <recommendedName>
            <fullName evidence="7">Glutamine synthetase adenylyl transferase</fullName>
            <ecNumber evidence="7">2.7.7.42</ecNumber>
        </recommendedName>
        <alternativeName>
            <fullName evidence="7">Adenylyl transferase</fullName>
            <shortName evidence="7">AT</shortName>
            <shortName evidence="7">AT-C</shortName>
        </alternativeName>
    </domain>
</protein>
<name>A0A238YG93_9PROT</name>
<dbReference type="Pfam" id="PF03710">
    <property type="entry name" value="GlnE"/>
    <property type="match status" value="2"/>
</dbReference>
<feature type="domain" description="PII-uridylyltransferase/Glutamine-synthetase adenylyltransferase" evidence="9">
    <location>
        <begin position="808"/>
        <end position="902"/>
    </location>
</feature>
<dbReference type="SUPFAM" id="SSF81593">
    <property type="entry name" value="Nucleotidyltransferase substrate binding subunit/domain"/>
    <property type="match status" value="2"/>
</dbReference>
<dbReference type="FunFam" id="3.30.460.10:FF:000009">
    <property type="entry name" value="Bifunctional glutamine synthetase adenylyltransferase/adenylyl-removing enzyme"/>
    <property type="match status" value="1"/>
</dbReference>
<keyword evidence="5 7" id="KW-0460">Magnesium</keyword>
<dbReference type="InterPro" id="IPR005190">
    <property type="entry name" value="GlnE_rpt_dom"/>
</dbReference>
<feature type="region of interest" description="Adenylyl removase" evidence="7">
    <location>
        <begin position="1"/>
        <end position="440"/>
    </location>
</feature>
<dbReference type="Gene3D" id="1.20.120.330">
    <property type="entry name" value="Nucleotidyltransferases domain 2"/>
    <property type="match status" value="2"/>
</dbReference>
<dbReference type="GO" id="GO:0000287">
    <property type="term" value="F:magnesium ion binding"/>
    <property type="evidence" value="ECO:0007669"/>
    <property type="project" value="UniProtKB-UniRule"/>
</dbReference>
<reference evidence="11" key="1">
    <citation type="submission" date="2017-06" db="EMBL/GenBank/DDBJ databases">
        <authorList>
            <person name="Varghese N."/>
            <person name="Submissions S."/>
        </authorList>
    </citation>
    <scope>NUCLEOTIDE SEQUENCE [LARGE SCALE GENOMIC DNA]</scope>
    <source>
        <strain evidence="11">Ca-68</strain>
    </source>
</reference>
<evidence type="ECO:0000313" key="10">
    <source>
        <dbReference type="EMBL" id="SNR70002.1"/>
    </source>
</evidence>
<feature type="domain" description="Glutamate-ammonia ligase adenylyltransferase repeated" evidence="8">
    <location>
        <begin position="554"/>
        <end position="787"/>
    </location>
</feature>
<feature type="domain" description="PII-uridylyltransferase/Glutamine-synthetase adenylyltransferase" evidence="9">
    <location>
        <begin position="298"/>
        <end position="436"/>
    </location>
</feature>
<gene>
    <name evidence="7" type="primary">glnE</name>
    <name evidence="10" type="ORF">SAMN05192560_0569</name>
</gene>
<dbReference type="InterPro" id="IPR013546">
    <property type="entry name" value="PII_UdlTrfase/GS_AdlTrfase"/>
</dbReference>
<dbReference type="FunFam" id="1.20.120.330:FF:000005">
    <property type="entry name" value="Bifunctional glutamine synthetase adenylyltransferase/adenylyl-removing enzyme"/>
    <property type="match status" value="1"/>
</dbReference>
<dbReference type="NCBIfam" id="NF008292">
    <property type="entry name" value="PRK11072.1"/>
    <property type="match status" value="1"/>
</dbReference>
<organism evidence="10 11">
    <name type="scientific">Methylobacillus rhizosphaerae</name>
    <dbReference type="NCBI Taxonomy" id="551994"/>
    <lineage>
        <taxon>Bacteria</taxon>
        <taxon>Pseudomonadati</taxon>
        <taxon>Pseudomonadota</taxon>
        <taxon>Betaproteobacteria</taxon>
        <taxon>Nitrosomonadales</taxon>
        <taxon>Methylophilaceae</taxon>
        <taxon>Methylobacillus</taxon>
    </lineage>
</organism>
<dbReference type="GO" id="GO:0008882">
    <property type="term" value="F:[glutamate-ammonia-ligase] adenylyltransferase activity"/>
    <property type="evidence" value="ECO:0007669"/>
    <property type="project" value="UniProtKB-UniRule"/>
</dbReference>
<keyword evidence="10" id="KW-0436">Ligase</keyword>
<keyword evidence="1 7" id="KW-0808">Transferase</keyword>
<evidence type="ECO:0000313" key="11">
    <source>
        <dbReference type="Proteomes" id="UP000198305"/>
    </source>
</evidence>
<dbReference type="GO" id="GO:0016874">
    <property type="term" value="F:ligase activity"/>
    <property type="evidence" value="ECO:0007669"/>
    <property type="project" value="UniProtKB-KW"/>
</dbReference>
<evidence type="ECO:0000256" key="2">
    <source>
        <dbReference type="ARBA" id="ARBA00022695"/>
    </source>
</evidence>
<evidence type="ECO:0000259" key="8">
    <source>
        <dbReference type="Pfam" id="PF03710"/>
    </source>
</evidence>
<evidence type="ECO:0000256" key="7">
    <source>
        <dbReference type="HAMAP-Rule" id="MF_00802"/>
    </source>
</evidence>
<proteinExistence type="inferred from homology"/>
<comment type="catalytic activity">
    <reaction evidence="7">
        <text>[glutamine synthetase]-L-tyrosine + ATP = [glutamine synthetase]-O(4)-(5'-adenylyl)-L-tyrosine + diphosphate</text>
        <dbReference type="Rhea" id="RHEA:18589"/>
        <dbReference type="Rhea" id="RHEA-COMP:10660"/>
        <dbReference type="Rhea" id="RHEA-COMP:10661"/>
        <dbReference type="ChEBI" id="CHEBI:30616"/>
        <dbReference type="ChEBI" id="CHEBI:33019"/>
        <dbReference type="ChEBI" id="CHEBI:46858"/>
        <dbReference type="ChEBI" id="CHEBI:83624"/>
        <dbReference type="EC" id="2.7.7.42"/>
    </reaction>
</comment>
<feature type="domain" description="Glutamate-ammonia ligase adenylyltransferase repeated" evidence="8">
    <location>
        <begin position="38"/>
        <end position="272"/>
    </location>
</feature>
<comment type="catalytic activity">
    <reaction evidence="7">
        <text>[glutamine synthetase]-O(4)-(5'-adenylyl)-L-tyrosine + phosphate = [glutamine synthetase]-L-tyrosine + ADP</text>
        <dbReference type="Rhea" id="RHEA:43716"/>
        <dbReference type="Rhea" id="RHEA-COMP:10660"/>
        <dbReference type="Rhea" id="RHEA-COMP:10661"/>
        <dbReference type="ChEBI" id="CHEBI:43474"/>
        <dbReference type="ChEBI" id="CHEBI:46858"/>
        <dbReference type="ChEBI" id="CHEBI:83624"/>
        <dbReference type="ChEBI" id="CHEBI:456216"/>
        <dbReference type="EC" id="2.7.7.89"/>
    </reaction>
</comment>
<accession>A0A238YG93</accession>